<dbReference type="KEGG" id="ccs:CCNA_03114"/>
<accession>A0A0H3CBF7</accession>
<dbReference type="RefSeq" id="YP_002518487.1">
    <property type="nucleotide sequence ID" value="NC_011916.1"/>
</dbReference>
<dbReference type="RefSeq" id="WP_010920856.1">
    <property type="nucleotide sequence ID" value="NC_011916.1"/>
</dbReference>
<proteinExistence type="predicted"/>
<reference evidence="1 2" key="1">
    <citation type="journal article" date="2010" name="J. Bacteriol.">
        <title>The genetic basis of laboratory adaptation in Caulobacter crescentus.</title>
        <authorList>
            <person name="Marks M.E."/>
            <person name="Castro-Rojas C.M."/>
            <person name="Teiling C."/>
            <person name="Du L."/>
            <person name="Kapatral V."/>
            <person name="Walunas T.L."/>
            <person name="Crosson S."/>
        </authorList>
    </citation>
    <scope>NUCLEOTIDE SEQUENCE [LARGE SCALE GENOMIC DNA]</scope>
    <source>
        <strain evidence="2">NA1000 / CB15N</strain>
    </source>
</reference>
<keyword evidence="2" id="KW-1185">Reference proteome</keyword>
<dbReference type="AlphaFoldDB" id="A0A0H3CBF7"/>
<dbReference type="EMBL" id="CP001340">
    <property type="protein sequence ID" value="ACL96579.1"/>
    <property type="molecule type" value="Genomic_DNA"/>
</dbReference>
<gene>
    <name evidence="1" type="ordered locus">CCNA_03114</name>
</gene>
<name>A0A0H3CBF7_CAUVN</name>
<organism evidence="1 2">
    <name type="scientific">Caulobacter vibrioides (strain NA1000 / CB15N)</name>
    <name type="common">Caulobacter crescentus</name>
    <dbReference type="NCBI Taxonomy" id="565050"/>
    <lineage>
        <taxon>Bacteria</taxon>
        <taxon>Pseudomonadati</taxon>
        <taxon>Pseudomonadota</taxon>
        <taxon>Alphaproteobacteria</taxon>
        <taxon>Caulobacterales</taxon>
        <taxon>Caulobacteraceae</taxon>
        <taxon>Caulobacter</taxon>
    </lineage>
</organism>
<evidence type="ECO:0000313" key="1">
    <source>
        <dbReference type="EMBL" id="ACL96579.1"/>
    </source>
</evidence>
<dbReference type="Proteomes" id="UP000001364">
    <property type="component" value="Chromosome"/>
</dbReference>
<evidence type="ECO:0000313" key="2">
    <source>
        <dbReference type="Proteomes" id="UP000001364"/>
    </source>
</evidence>
<dbReference type="GeneID" id="7330952"/>
<sequence length="58" mass="6356">MRSKTLSIFIWSGVRIWQGDHAGITPGATLFGFVAFPAGKPALARKVNANPRFERISI</sequence>
<dbReference type="HOGENOM" id="CLU_2970993_0_0_5"/>
<protein>
    <submittedName>
        <fullName evidence="1">Uncharacterized protein</fullName>
    </submittedName>
</protein>